<accession>A0A4Z2F786</accession>
<dbReference type="Proteomes" id="UP000314294">
    <property type="component" value="Unassembled WGS sequence"/>
</dbReference>
<reference evidence="1 2" key="1">
    <citation type="submission" date="2019-03" db="EMBL/GenBank/DDBJ databases">
        <title>First draft genome of Liparis tanakae, snailfish: a comprehensive survey of snailfish specific genes.</title>
        <authorList>
            <person name="Kim W."/>
            <person name="Song I."/>
            <person name="Jeong J.-H."/>
            <person name="Kim D."/>
            <person name="Kim S."/>
            <person name="Ryu S."/>
            <person name="Song J.Y."/>
            <person name="Lee S.K."/>
        </authorList>
    </citation>
    <scope>NUCLEOTIDE SEQUENCE [LARGE SCALE GENOMIC DNA]</scope>
    <source>
        <tissue evidence="1">Muscle</tissue>
    </source>
</reference>
<dbReference type="AlphaFoldDB" id="A0A4Z2F786"/>
<keyword evidence="2" id="KW-1185">Reference proteome</keyword>
<organism evidence="1 2">
    <name type="scientific">Liparis tanakae</name>
    <name type="common">Tanaka's snailfish</name>
    <dbReference type="NCBI Taxonomy" id="230148"/>
    <lineage>
        <taxon>Eukaryota</taxon>
        <taxon>Metazoa</taxon>
        <taxon>Chordata</taxon>
        <taxon>Craniata</taxon>
        <taxon>Vertebrata</taxon>
        <taxon>Euteleostomi</taxon>
        <taxon>Actinopterygii</taxon>
        <taxon>Neopterygii</taxon>
        <taxon>Teleostei</taxon>
        <taxon>Neoteleostei</taxon>
        <taxon>Acanthomorphata</taxon>
        <taxon>Eupercaria</taxon>
        <taxon>Perciformes</taxon>
        <taxon>Cottioidei</taxon>
        <taxon>Cottales</taxon>
        <taxon>Liparidae</taxon>
        <taxon>Liparis</taxon>
    </lineage>
</organism>
<proteinExistence type="predicted"/>
<gene>
    <name evidence="1" type="ORF">EYF80_053152</name>
</gene>
<dbReference type="EMBL" id="SRLO01001585">
    <property type="protein sequence ID" value="TNN36681.1"/>
    <property type="molecule type" value="Genomic_DNA"/>
</dbReference>
<protein>
    <submittedName>
        <fullName evidence="1">Uncharacterized protein</fullName>
    </submittedName>
</protein>
<comment type="caution">
    <text evidence="1">The sequence shown here is derived from an EMBL/GenBank/DDBJ whole genome shotgun (WGS) entry which is preliminary data.</text>
</comment>
<name>A0A4Z2F786_9TELE</name>
<sequence>MIDVTRPNPPSLKANESCEAAASVRRARRSAQEESVFEDLSCAMVAILICFDVEYFPLMACEKRTN</sequence>
<evidence type="ECO:0000313" key="2">
    <source>
        <dbReference type="Proteomes" id="UP000314294"/>
    </source>
</evidence>
<evidence type="ECO:0000313" key="1">
    <source>
        <dbReference type="EMBL" id="TNN36681.1"/>
    </source>
</evidence>